<sequence length="115" mass="12458">MQSERGKPSQFKGIVVIIRLRGAALAGSSGAAASVIRCPAVWDSIHCWPPVEAGKLLTLPCREVFGRLNYTQHDLRWGADTGHSDVCRYVYLLCSLPLEPNALSPPVCGSFFVAC</sequence>
<reference evidence="1 2" key="1">
    <citation type="journal article" date="2020" name="Cell">
        <title>Large-Scale Comparative Analyses of Tick Genomes Elucidate Their Genetic Diversity and Vector Capacities.</title>
        <authorList>
            <consortium name="Tick Genome and Microbiome Consortium (TIGMIC)"/>
            <person name="Jia N."/>
            <person name="Wang J."/>
            <person name="Shi W."/>
            <person name="Du L."/>
            <person name="Sun Y."/>
            <person name="Zhan W."/>
            <person name="Jiang J.F."/>
            <person name="Wang Q."/>
            <person name="Zhang B."/>
            <person name="Ji P."/>
            <person name="Bell-Sakyi L."/>
            <person name="Cui X.M."/>
            <person name="Yuan T.T."/>
            <person name="Jiang B.G."/>
            <person name="Yang W.F."/>
            <person name="Lam T.T."/>
            <person name="Chang Q.C."/>
            <person name="Ding S.J."/>
            <person name="Wang X.J."/>
            <person name="Zhu J.G."/>
            <person name="Ruan X.D."/>
            <person name="Zhao L."/>
            <person name="Wei J.T."/>
            <person name="Ye R.Z."/>
            <person name="Que T.C."/>
            <person name="Du C.H."/>
            <person name="Zhou Y.H."/>
            <person name="Cheng J.X."/>
            <person name="Dai P.F."/>
            <person name="Guo W.B."/>
            <person name="Han X.H."/>
            <person name="Huang E.J."/>
            <person name="Li L.F."/>
            <person name="Wei W."/>
            <person name="Gao Y.C."/>
            <person name="Liu J.Z."/>
            <person name="Shao H.Z."/>
            <person name="Wang X."/>
            <person name="Wang C.C."/>
            <person name="Yang T.C."/>
            <person name="Huo Q.B."/>
            <person name="Li W."/>
            <person name="Chen H.Y."/>
            <person name="Chen S.E."/>
            <person name="Zhou L.G."/>
            <person name="Ni X.B."/>
            <person name="Tian J.H."/>
            <person name="Sheng Y."/>
            <person name="Liu T."/>
            <person name="Pan Y.S."/>
            <person name="Xia L.Y."/>
            <person name="Li J."/>
            <person name="Zhao F."/>
            <person name="Cao W.C."/>
        </authorList>
    </citation>
    <scope>NUCLEOTIDE SEQUENCE [LARGE SCALE GENOMIC DNA]</scope>
    <source>
        <strain evidence="1">Iper-2018</strain>
    </source>
</reference>
<proteinExistence type="predicted"/>
<keyword evidence="2" id="KW-1185">Reference proteome</keyword>
<evidence type="ECO:0000313" key="1">
    <source>
        <dbReference type="EMBL" id="KAG0420988.1"/>
    </source>
</evidence>
<dbReference type="EMBL" id="JABSTQ010010443">
    <property type="protein sequence ID" value="KAG0420988.1"/>
    <property type="molecule type" value="Genomic_DNA"/>
</dbReference>
<protein>
    <submittedName>
        <fullName evidence="1">Uncharacterized protein</fullName>
    </submittedName>
</protein>
<accession>A0AC60PJF2</accession>
<gene>
    <name evidence="1" type="ORF">HPB47_003106</name>
</gene>
<dbReference type="Proteomes" id="UP000805193">
    <property type="component" value="Unassembled WGS sequence"/>
</dbReference>
<organism evidence="1 2">
    <name type="scientific">Ixodes persulcatus</name>
    <name type="common">Taiga tick</name>
    <dbReference type="NCBI Taxonomy" id="34615"/>
    <lineage>
        <taxon>Eukaryota</taxon>
        <taxon>Metazoa</taxon>
        <taxon>Ecdysozoa</taxon>
        <taxon>Arthropoda</taxon>
        <taxon>Chelicerata</taxon>
        <taxon>Arachnida</taxon>
        <taxon>Acari</taxon>
        <taxon>Parasitiformes</taxon>
        <taxon>Ixodida</taxon>
        <taxon>Ixodoidea</taxon>
        <taxon>Ixodidae</taxon>
        <taxon>Ixodinae</taxon>
        <taxon>Ixodes</taxon>
    </lineage>
</organism>
<comment type="caution">
    <text evidence="1">The sequence shown here is derived from an EMBL/GenBank/DDBJ whole genome shotgun (WGS) entry which is preliminary data.</text>
</comment>
<evidence type="ECO:0000313" key="2">
    <source>
        <dbReference type="Proteomes" id="UP000805193"/>
    </source>
</evidence>
<name>A0AC60PJF2_IXOPE</name>